<feature type="signal peptide" evidence="1">
    <location>
        <begin position="1"/>
        <end position="22"/>
    </location>
</feature>
<dbReference type="AlphaFoldDB" id="A0A0C9V337"/>
<dbReference type="Proteomes" id="UP000054279">
    <property type="component" value="Unassembled WGS sequence"/>
</dbReference>
<dbReference type="EMBL" id="KN837235">
    <property type="protein sequence ID" value="KIJ31910.1"/>
    <property type="molecule type" value="Genomic_DNA"/>
</dbReference>
<reference evidence="2 3" key="1">
    <citation type="submission" date="2014-06" db="EMBL/GenBank/DDBJ databases">
        <title>Evolutionary Origins and Diversification of the Mycorrhizal Mutualists.</title>
        <authorList>
            <consortium name="DOE Joint Genome Institute"/>
            <consortium name="Mycorrhizal Genomics Consortium"/>
            <person name="Kohler A."/>
            <person name="Kuo A."/>
            <person name="Nagy L.G."/>
            <person name="Floudas D."/>
            <person name="Copeland A."/>
            <person name="Barry K.W."/>
            <person name="Cichocki N."/>
            <person name="Veneault-Fourrey C."/>
            <person name="LaButti K."/>
            <person name="Lindquist E.A."/>
            <person name="Lipzen A."/>
            <person name="Lundell T."/>
            <person name="Morin E."/>
            <person name="Murat C."/>
            <person name="Riley R."/>
            <person name="Ohm R."/>
            <person name="Sun H."/>
            <person name="Tunlid A."/>
            <person name="Henrissat B."/>
            <person name="Grigoriev I.V."/>
            <person name="Hibbett D.S."/>
            <person name="Martin F."/>
        </authorList>
    </citation>
    <scope>NUCLEOTIDE SEQUENCE [LARGE SCALE GENOMIC DNA]</scope>
    <source>
        <strain evidence="2 3">SS14</strain>
    </source>
</reference>
<sequence>MSTTRKLWLCLLWEMYVPPAKFTDPTYSDKSREGTNWGENLVDVRPPLPYGVGDIEPRGAGYWLRGGHRRNLTLARAAKYMLSPRPSEAPHTPYAPTPLYSRADVILPLGTIKGAAGFFVALLDPVQQMGKKNEDCKSLITSIAQLLEIVNEEIKTISPLEKATVDSYSKA</sequence>
<keyword evidence="1" id="KW-0732">Signal</keyword>
<protein>
    <submittedName>
        <fullName evidence="2">Uncharacterized protein</fullName>
    </submittedName>
</protein>
<accession>A0A0C9V337</accession>
<gene>
    <name evidence="2" type="ORF">M422DRAFT_266412</name>
</gene>
<evidence type="ECO:0000256" key="1">
    <source>
        <dbReference type="SAM" id="SignalP"/>
    </source>
</evidence>
<keyword evidence="3" id="KW-1185">Reference proteome</keyword>
<proteinExistence type="predicted"/>
<evidence type="ECO:0000313" key="2">
    <source>
        <dbReference type="EMBL" id="KIJ31910.1"/>
    </source>
</evidence>
<evidence type="ECO:0000313" key="3">
    <source>
        <dbReference type="Proteomes" id="UP000054279"/>
    </source>
</evidence>
<organism evidence="2 3">
    <name type="scientific">Sphaerobolus stellatus (strain SS14)</name>
    <dbReference type="NCBI Taxonomy" id="990650"/>
    <lineage>
        <taxon>Eukaryota</taxon>
        <taxon>Fungi</taxon>
        <taxon>Dikarya</taxon>
        <taxon>Basidiomycota</taxon>
        <taxon>Agaricomycotina</taxon>
        <taxon>Agaricomycetes</taxon>
        <taxon>Phallomycetidae</taxon>
        <taxon>Geastrales</taxon>
        <taxon>Sphaerobolaceae</taxon>
        <taxon>Sphaerobolus</taxon>
    </lineage>
</organism>
<dbReference type="HOGENOM" id="CLU_1563859_0_0_1"/>
<name>A0A0C9V337_SPHS4</name>
<feature type="chain" id="PRO_5002205170" evidence="1">
    <location>
        <begin position="23"/>
        <end position="171"/>
    </location>
</feature>